<protein>
    <submittedName>
        <fullName evidence="2">Uncharacterized protein</fullName>
    </submittedName>
</protein>
<name>L9Y032_9EURY</name>
<reference evidence="2 3" key="1">
    <citation type="journal article" date="2014" name="PLoS Genet.">
        <title>Phylogenetically driven sequencing of extremely halophilic archaea reveals strategies for static and dynamic osmo-response.</title>
        <authorList>
            <person name="Becker E.A."/>
            <person name="Seitzer P.M."/>
            <person name="Tritt A."/>
            <person name="Larsen D."/>
            <person name="Krusor M."/>
            <person name="Yao A.I."/>
            <person name="Wu D."/>
            <person name="Madern D."/>
            <person name="Eisen J.A."/>
            <person name="Darling A.E."/>
            <person name="Facciotti M.T."/>
        </authorList>
    </citation>
    <scope>NUCLEOTIDE SEQUENCE [LARGE SCALE GENOMIC DNA]</scope>
    <source>
        <strain evidence="2 3">DSM 18795</strain>
    </source>
</reference>
<gene>
    <name evidence="2" type="ORF">C492_01568</name>
</gene>
<feature type="region of interest" description="Disordered" evidence="1">
    <location>
        <begin position="598"/>
        <end position="618"/>
    </location>
</feature>
<evidence type="ECO:0000313" key="3">
    <source>
        <dbReference type="Proteomes" id="UP000011531"/>
    </source>
</evidence>
<keyword evidence="3" id="KW-1185">Reference proteome</keyword>
<dbReference type="RefSeq" id="WP_008419847.1">
    <property type="nucleotide sequence ID" value="NZ_AOIA01000018.1"/>
</dbReference>
<dbReference type="Proteomes" id="UP000011531">
    <property type="component" value="Unassembled WGS sequence"/>
</dbReference>
<evidence type="ECO:0000256" key="1">
    <source>
        <dbReference type="SAM" id="MobiDB-lite"/>
    </source>
</evidence>
<feature type="compositionally biased region" description="Acidic residues" evidence="1">
    <location>
        <begin position="310"/>
        <end position="321"/>
    </location>
</feature>
<organism evidence="2 3">
    <name type="scientific">Natronococcus jeotgali DSM 18795</name>
    <dbReference type="NCBI Taxonomy" id="1227498"/>
    <lineage>
        <taxon>Archaea</taxon>
        <taxon>Methanobacteriati</taxon>
        <taxon>Methanobacteriota</taxon>
        <taxon>Stenosarchaea group</taxon>
        <taxon>Halobacteria</taxon>
        <taxon>Halobacteriales</taxon>
        <taxon>Natrialbaceae</taxon>
        <taxon>Natronococcus</taxon>
    </lineage>
</organism>
<proteinExistence type="predicted"/>
<dbReference type="AlphaFoldDB" id="L9Y032"/>
<accession>L9Y032</accession>
<feature type="region of interest" description="Disordered" evidence="1">
    <location>
        <begin position="299"/>
        <end position="321"/>
    </location>
</feature>
<dbReference type="EMBL" id="AOIA01000018">
    <property type="protein sequence ID" value="ELY66228.1"/>
    <property type="molecule type" value="Genomic_DNA"/>
</dbReference>
<feature type="region of interest" description="Disordered" evidence="1">
    <location>
        <begin position="445"/>
        <end position="479"/>
    </location>
</feature>
<evidence type="ECO:0000313" key="2">
    <source>
        <dbReference type="EMBL" id="ELY66228.1"/>
    </source>
</evidence>
<comment type="caution">
    <text evidence="2">The sequence shown here is derived from an EMBL/GenBank/DDBJ whole genome shotgun (WGS) entry which is preliminary data.</text>
</comment>
<feature type="compositionally biased region" description="Polar residues" evidence="1">
    <location>
        <begin position="604"/>
        <end position="617"/>
    </location>
</feature>
<sequence>MTQQVYNRITGDGIDGSREGTLDLDDDDEAQHNQRNRSGFAVVPKQTLEGVACRISANSEGLITAYLATGSGTVLERQTVAAFDPGETFTFESTLEADETYWVLCDAVGRRFVRGRAEVEYPFENDLLTVTHGIFAGDGAVSDSYRYCIDRLGPVGGSEPAGAIDLGSDDQGQSWRTLVDPSGVRVRTSEAVDGLRCRLSDRTEDVFTGYLTTDEGDVLERQTVAAFDGGDTVAFETELEADEAYRVVFDARGRSYVRGRAAIEYPVESDRLNVTHGIYGGDERSDDYRYCIDRILPGGARTRSPSGSGDDGESDDGDADTLELGADEEAQSWNSLADPSGVRFRTDADVGDVTCRLSAETGGVTTAMLTDDAGEVLEEVSIADLEAGEAYRVVCDADGESYVRGRTEIEYPIGNDLLEATHGIYSTGYESESYRYCADRITAESGEAPSDGEGAPDEPAVPALELGDDEEGQSWGSLDDRSGVRLLATESTDALECRLSTETAGLTTAYLTDDAGEVLAERSIVDLEAGDTFVLVGDLEAETAYRVVCDADGESYVRGRTEIEYPIESDALEATHGIYGGDLESESYRYCLDRIEPTEPVESESATEPVPTSSASTHGLMAELTTRPDDVTTVDVTAEPSIDENGDLSAEILAFLDSRDRVNHEFVLPMGSYTWNTEFVVFDPIEYLEIRGEPRATLEIRDHGVGIAFLFGRWATDDPPKHVALRNLDVDIDDRSERDAGLISAHVGRCLIDNVELVGERWRHGPQGGDRYTCMINTRDPGALSLIRNLGLPDGEVVDSSQPSVGHSIGCSADPPHQGINIWDRCYIEDYVDNGIYVRNSDGDNVVEHSITVNCGNGNIRLGAADQARDCKILLDRGSDRTYPGAGLWLNGGKAIAERIEIDGSDAQNDVVRINSDADGGHIKGLDLFCGPDVQAPAIRCTETSTTTNLGLLIEDFEVEDLSTAAGGSVRVQRSDVTLKDGVVDASYRPALTGYDNPDLEDVDLS</sequence>